<sequence>MSHEIQQMAYVGETPWHALGSRLPVKQSIDVWAQKAGMDWTICETPVRFQPGKFAESSLLAFEDQKVLYRSDNHKALSVVSRRYKTVQPLAVLNFYKDLTQASGYELETAGVLKEGRKFWALAKTGKQTVLKGGDRVDGYILLATSCDGTLATTATHTTVRVVCANTLAVAINNARGAVKVPHNTVFEPSLVKSQLGIAVSQWDQFMSSMKELSQRKVNDSEAETFLRKLLDLPQVSVSANERVAQGRSLKKIQDLFNGHGRGAELSSAKGTAWGLLNSVTEFVDHERRAKSSDYRMDSAWFGLGAQIKDRALSQAMELIV</sequence>
<accession>A0ABW1U0R5</accession>
<dbReference type="Pfam" id="PF06067">
    <property type="entry name" value="DUF932"/>
    <property type="match status" value="1"/>
</dbReference>
<comment type="caution">
    <text evidence="1">The sequence shown here is derived from an EMBL/GenBank/DDBJ whole genome shotgun (WGS) entry which is preliminary data.</text>
</comment>
<dbReference type="EMBL" id="JBHSRS010000079">
    <property type="protein sequence ID" value="MFC6282563.1"/>
    <property type="molecule type" value="Genomic_DNA"/>
</dbReference>
<protein>
    <submittedName>
        <fullName evidence="1">DUF932 domain-containing protein</fullName>
    </submittedName>
</protein>
<dbReference type="NCBIfam" id="TIGR03299">
    <property type="entry name" value="LGT_TIGR03299"/>
    <property type="match status" value="1"/>
</dbReference>
<dbReference type="RefSeq" id="WP_371439383.1">
    <property type="nucleotide sequence ID" value="NZ_JBHSRS010000079.1"/>
</dbReference>
<evidence type="ECO:0000313" key="2">
    <source>
        <dbReference type="Proteomes" id="UP001596270"/>
    </source>
</evidence>
<proteinExistence type="predicted"/>
<name>A0ABW1U0R5_9BURK</name>
<keyword evidence="2" id="KW-1185">Reference proteome</keyword>
<dbReference type="InterPro" id="IPR026325">
    <property type="entry name" value="DUF932"/>
</dbReference>
<dbReference type="InterPro" id="IPR017686">
    <property type="entry name" value="Phg/plasmid-like_prot"/>
</dbReference>
<dbReference type="Proteomes" id="UP001596270">
    <property type="component" value="Unassembled WGS sequence"/>
</dbReference>
<organism evidence="1 2">
    <name type="scientific">Polaromonas aquatica</name>
    <dbReference type="NCBI Taxonomy" id="332657"/>
    <lineage>
        <taxon>Bacteria</taxon>
        <taxon>Pseudomonadati</taxon>
        <taxon>Pseudomonadota</taxon>
        <taxon>Betaproteobacteria</taxon>
        <taxon>Burkholderiales</taxon>
        <taxon>Comamonadaceae</taxon>
        <taxon>Polaromonas</taxon>
    </lineage>
</organism>
<reference evidence="2" key="1">
    <citation type="journal article" date="2019" name="Int. J. Syst. Evol. Microbiol.">
        <title>The Global Catalogue of Microorganisms (GCM) 10K type strain sequencing project: providing services to taxonomists for standard genome sequencing and annotation.</title>
        <authorList>
            <consortium name="The Broad Institute Genomics Platform"/>
            <consortium name="The Broad Institute Genome Sequencing Center for Infectious Disease"/>
            <person name="Wu L."/>
            <person name="Ma J."/>
        </authorList>
    </citation>
    <scope>NUCLEOTIDE SEQUENCE [LARGE SCALE GENOMIC DNA]</scope>
    <source>
        <strain evidence="2">CCUG 39402</strain>
    </source>
</reference>
<gene>
    <name evidence="1" type="ORF">ACFQND_15160</name>
</gene>
<evidence type="ECO:0000313" key="1">
    <source>
        <dbReference type="EMBL" id="MFC6282563.1"/>
    </source>
</evidence>